<name>A0A7J8EEH1_MOLMO</name>
<feature type="compositionally biased region" description="Pro residues" evidence="1">
    <location>
        <begin position="263"/>
        <end position="274"/>
    </location>
</feature>
<feature type="compositionally biased region" description="Low complexity" evidence="1">
    <location>
        <begin position="248"/>
        <end position="262"/>
    </location>
</feature>
<gene>
    <name evidence="2" type="ORF">HJG59_008924</name>
</gene>
<feature type="region of interest" description="Disordered" evidence="1">
    <location>
        <begin position="113"/>
        <end position="134"/>
    </location>
</feature>
<evidence type="ECO:0000256" key="1">
    <source>
        <dbReference type="SAM" id="MobiDB-lite"/>
    </source>
</evidence>
<evidence type="ECO:0000313" key="2">
    <source>
        <dbReference type="EMBL" id="KAF6433874.1"/>
    </source>
</evidence>
<keyword evidence="3" id="KW-1185">Reference proteome</keyword>
<dbReference type="EMBL" id="JACASF010000014">
    <property type="protein sequence ID" value="KAF6433874.1"/>
    <property type="molecule type" value="Genomic_DNA"/>
</dbReference>
<sequence length="350" mass="37717">MTSLPDDGPHRTRRPGNHAATFYNSRCSAHLGRDTREDSMFSCCLPVSRGRGLKRGGSESLFRRGRRWVRTQPRRLWPFTRRASERTTQDMEKQQLIDTDPSPISTIEGQVGVTTEGQSRPEVSVPTWGSGEPAPLGSWKTALLGQPGLRQPPPWEPLDLQTLFLSFNFELGPGAYVQQTRAGDLEPQEAEPKAPAQGAESAPPSPPLLQAQEPDAGADLGAARDLEGCPSPAVVPPPAATAAAAMEPGPACAASADLAEAPAPLPGEPSPEPALVPDTEEESPRRDGDHCANCDPRRQLALPVPKTELMKKVQKTAQTDHKLGGVSHTPRPERGVTSLWCRKLLKVSVF</sequence>
<feature type="region of interest" description="Disordered" evidence="1">
    <location>
        <begin position="180"/>
        <end position="213"/>
    </location>
</feature>
<feature type="region of interest" description="Disordered" evidence="1">
    <location>
        <begin position="248"/>
        <end position="334"/>
    </location>
</feature>
<organism evidence="2 3">
    <name type="scientific">Molossus molossus</name>
    <name type="common">Pallas' mastiff bat</name>
    <name type="synonym">Vespertilio molossus</name>
    <dbReference type="NCBI Taxonomy" id="27622"/>
    <lineage>
        <taxon>Eukaryota</taxon>
        <taxon>Metazoa</taxon>
        <taxon>Chordata</taxon>
        <taxon>Craniata</taxon>
        <taxon>Vertebrata</taxon>
        <taxon>Euteleostomi</taxon>
        <taxon>Mammalia</taxon>
        <taxon>Eutheria</taxon>
        <taxon>Laurasiatheria</taxon>
        <taxon>Chiroptera</taxon>
        <taxon>Yangochiroptera</taxon>
        <taxon>Molossidae</taxon>
        <taxon>Molossus</taxon>
    </lineage>
</organism>
<comment type="caution">
    <text evidence="2">The sequence shown here is derived from an EMBL/GenBank/DDBJ whole genome shotgun (WGS) entry which is preliminary data.</text>
</comment>
<reference evidence="2 3" key="1">
    <citation type="journal article" date="2020" name="Nature">
        <title>Six reference-quality genomes reveal evolution of bat adaptations.</title>
        <authorList>
            <person name="Jebb D."/>
            <person name="Huang Z."/>
            <person name="Pippel M."/>
            <person name="Hughes G.M."/>
            <person name="Lavrichenko K."/>
            <person name="Devanna P."/>
            <person name="Winkler S."/>
            <person name="Jermiin L.S."/>
            <person name="Skirmuntt E.C."/>
            <person name="Katzourakis A."/>
            <person name="Burkitt-Gray L."/>
            <person name="Ray D.A."/>
            <person name="Sullivan K.A.M."/>
            <person name="Roscito J.G."/>
            <person name="Kirilenko B.M."/>
            <person name="Davalos L.M."/>
            <person name="Corthals A.P."/>
            <person name="Power M.L."/>
            <person name="Jones G."/>
            <person name="Ransome R.D."/>
            <person name="Dechmann D.K.N."/>
            <person name="Locatelli A.G."/>
            <person name="Puechmaille S.J."/>
            <person name="Fedrigo O."/>
            <person name="Jarvis E.D."/>
            <person name="Hiller M."/>
            <person name="Vernes S.C."/>
            <person name="Myers E.W."/>
            <person name="Teeling E.C."/>
        </authorList>
    </citation>
    <scope>NUCLEOTIDE SEQUENCE [LARGE SCALE GENOMIC DNA]</scope>
    <source>
        <strain evidence="2">MMolMol1</strain>
        <tissue evidence="2">Muscle</tissue>
    </source>
</reference>
<dbReference type="InParanoid" id="A0A7J8EEH1"/>
<proteinExistence type="predicted"/>
<dbReference type="AlphaFoldDB" id="A0A7J8EEH1"/>
<dbReference type="Proteomes" id="UP000550707">
    <property type="component" value="Unassembled WGS sequence"/>
</dbReference>
<accession>A0A7J8EEH1</accession>
<protein>
    <submittedName>
        <fullName evidence="2">Uncharacterized protein</fullName>
    </submittedName>
</protein>
<evidence type="ECO:0000313" key="3">
    <source>
        <dbReference type="Proteomes" id="UP000550707"/>
    </source>
</evidence>
<feature type="compositionally biased region" description="Basic and acidic residues" evidence="1">
    <location>
        <begin position="282"/>
        <end position="298"/>
    </location>
</feature>